<dbReference type="RefSeq" id="WP_369711973.1">
    <property type="nucleotide sequence ID" value="NZ_CP165645.1"/>
</dbReference>
<gene>
    <name evidence="3" type="ORF">AB8B22_10925</name>
</gene>
<feature type="compositionally biased region" description="Low complexity" evidence="1">
    <location>
        <begin position="335"/>
        <end position="354"/>
    </location>
</feature>
<reference evidence="3" key="1">
    <citation type="submission" date="2024-07" db="EMBL/GenBank/DDBJ databases">
        <authorList>
            <person name="Li X.-J."/>
            <person name="Wang X."/>
        </authorList>
    </citation>
    <scope>NUCLEOTIDE SEQUENCE</scope>
    <source>
        <strain evidence="3">HSP-334</strain>
        <plasmid evidence="3">unnamed1</plasmid>
    </source>
</reference>
<organism evidence="3">
    <name type="scientific">Leptotrichia rugosa</name>
    <dbReference type="NCBI Taxonomy" id="3239302"/>
    <lineage>
        <taxon>Bacteria</taxon>
        <taxon>Fusobacteriati</taxon>
        <taxon>Fusobacteriota</taxon>
        <taxon>Fusobacteriia</taxon>
        <taxon>Fusobacteriales</taxon>
        <taxon>Leptotrichiaceae</taxon>
        <taxon>Leptotrichia</taxon>
    </lineage>
</organism>
<dbReference type="Pfam" id="PF15542">
    <property type="entry name" value="Ntox50"/>
    <property type="match status" value="1"/>
</dbReference>
<keyword evidence="3" id="KW-0614">Plasmid</keyword>
<dbReference type="AlphaFoldDB" id="A0AB39VKS9"/>
<geneLocation type="plasmid" evidence="3">
    <name>unnamed1</name>
</geneLocation>
<dbReference type="KEGG" id="lrug:AB8B22_10925"/>
<proteinExistence type="predicted"/>
<dbReference type="InterPro" id="IPR029100">
    <property type="entry name" value="Ntox50"/>
</dbReference>
<sequence length="453" mass="50805">MNKAKDEIKDVTKALDNSIHDPGDDNRNFFGQLRETRLSETVNNIAGERLKVAQTRKEIASAFEEAYSDLGYKNVRVIFTTPEHASQLIDENGKPKAGTAYINKKTGEKTIFINENADENQTKTGLIGVIAEEGSHIINGVEGRQIETGTEEKGLESTGRATNEYFQEKYKDDTDKLIIHKSDGIDYSGVDFGENVGDREIIDDDYDQNSRRFAILIVSLKLKKQRSEIGPSYNKQIESIMKQIEQAGIKFGGKYKIYDNRTIEIVSLRSYDDLIAVSKIFSNNGIKLVMSDIYTAANMQKNSNQPIKIDLRQSNWTAEIIPTITGVLLNGRVGKNNNNKPKSNPQKNSNANNSTKKQPELNVDRQGKHDPSHRNYKNGKGELKIEDARKILKEYSGKGTKINGGQKEIIDTKGKYRGIYKDQTGKSMPTSRFTIHYDSKGRAHIVPAHPTGK</sequence>
<evidence type="ECO:0000256" key="1">
    <source>
        <dbReference type="SAM" id="MobiDB-lite"/>
    </source>
</evidence>
<evidence type="ECO:0000313" key="3">
    <source>
        <dbReference type="EMBL" id="XDU67860.1"/>
    </source>
</evidence>
<feature type="region of interest" description="Disordered" evidence="1">
    <location>
        <begin position="331"/>
        <end position="383"/>
    </location>
</feature>
<protein>
    <submittedName>
        <fullName evidence="3">Polymorphic toxin type 50 domain-containing protein</fullName>
    </submittedName>
</protein>
<name>A0AB39VKS9_9FUSO</name>
<dbReference type="EMBL" id="CP165645">
    <property type="protein sequence ID" value="XDU67860.1"/>
    <property type="molecule type" value="Genomic_DNA"/>
</dbReference>
<accession>A0AB39VKS9</accession>
<feature type="compositionally biased region" description="Basic and acidic residues" evidence="1">
    <location>
        <begin position="357"/>
        <end position="383"/>
    </location>
</feature>
<evidence type="ECO:0000259" key="2">
    <source>
        <dbReference type="Pfam" id="PF15542"/>
    </source>
</evidence>
<feature type="domain" description="Bacterial toxin 50" evidence="2">
    <location>
        <begin position="362"/>
        <end position="447"/>
    </location>
</feature>